<dbReference type="InterPro" id="IPR027417">
    <property type="entry name" value="P-loop_NTPase"/>
</dbReference>
<keyword evidence="2" id="KW-1185">Reference proteome</keyword>
<dbReference type="Proteomes" id="UP000450012">
    <property type="component" value="Unassembled WGS sequence"/>
</dbReference>
<gene>
    <name evidence="1" type="ORF">GTP45_25600</name>
</gene>
<sequence>MEFDNNSLIDAAPENNFEERAERLSKDELTQWTAQSEFDRNILDKVKGNGVKLLLGPRGSGKSTLFRVAYFELLAQEKCLPVYINYSQSLALEPLFHNTTNATKIFRQWVLHKVRAAVGEALTEKYVSVDDFSISDSLSVIRELEKGNAPTEDMPSIAPSELIEEIEGILNAGGLTRAVLLMDDAAHAFSEEQQREFFEIFRQLKSRRISAKAAVYPGITSYSHGFNVGHEAEILEIWYQPTHENYLPFMRDIANRRLSAEMKLKFGDNYTDYIDLLALAAFGQPRAFLNMLSDCLDAKRTVSRKNVLDSIEECAAYVDGVFLALADKLPRYSRFIEEGKSVKSNTLSTIAFYNRNRDGKSKTTTIGIKEPVPSSLDKILQFFEYSGLFRKTKKHSRGSLSYERYMIHNAAIITSNSLSLGRSFSVRDIIDSLQTNDSHIYVRTTTEKIVDDDFANLRLNLPPCVACGHERSGESQKFCGNCGAKLKDSSVYMELLQKPISALPLSASKLKGIDTKTKIKTIQDLLLDESQSLLKVPRIGKIWARRIKTMAEEFISV</sequence>
<reference evidence="1 2" key="1">
    <citation type="submission" date="2019-12" db="EMBL/GenBank/DDBJ databases">
        <title>Novel species isolated from a subtropical stream in China.</title>
        <authorList>
            <person name="Lu H."/>
        </authorList>
    </citation>
    <scope>NUCLEOTIDE SEQUENCE [LARGE SCALE GENOMIC DNA]</scope>
    <source>
        <strain evidence="1 2">FT55W</strain>
    </source>
</reference>
<evidence type="ECO:0000313" key="2">
    <source>
        <dbReference type="Proteomes" id="UP000450012"/>
    </source>
</evidence>
<comment type="caution">
    <text evidence="1">The sequence shown here is derived from an EMBL/GenBank/DDBJ whole genome shotgun (WGS) entry which is preliminary data.</text>
</comment>
<evidence type="ECO:0000313" key="1">
    <source>
        <dbReference type="EMBL" id="MYM70153.1"/>
    </source>
</evidence>
<dbReference type="RefSeq" id="WP_161016652.1">
    <property type="nucleotide sequence ID" value="NZ_WWCK01000008.1"/>
</dbReference>
<dbReference type="Gene3D" id="3.40.50.300">
    <property type="entry name" value="P-loop containing nucleotide triphosphate hydrolases"/>
    <property type="match status" value="1"/>
</dbReference>
<name>A0A7X4GUV9_9BURK</name>
<evidence type="ECO:0008006" key="3">
    <source>
        <dbReference type="Google" id="ProtNLM"/>
    </source>
</evidence>
<dbReference type="AlphaFoldDB" id="A0A7X4GUV9"/>
<proteinExistence type="predicted"/>
<protein>
    <recommendedName>
        <fullName evidence="3">Zinc ribbon domain-containing protein</fullName>
    </recommendedName>
</protein>
<accession>A0A7X4GUV9</accession>
<dbReference type="EMBL" id="WWCK01000008">
    <property type="protein sequence ID" value="MYM70153.1"/>
    <property type="molecule type" value="Genomic_DNA"/>
</dbReference>
<dbReference type="SUPFAM" id="SSF52540">
    <property type="entry name" value="P-loop containing nucleoside triphosphate hydrolases"/>
    <property type="match status" value="1"/>
</dbReference>
<organism evidence="1 2">
    <name type="scientific">Duganella rivi</name>
    <dbReference type="NCBI Taxonomy" id="2666083"/>
    <lineage>
        <taxon>Bacteria</taxon>
        <taxon>Pseudomonadati</taxon>
        <taxon>Pseudomonadota</taxon>
        <taxon>Betaproteobacteria</taxon>
        <taxon>Burkholderiales</taxon>
        <taxon>Oxalobacteraceae</taxon>
        <taxon>Telluria group</taxon>
        <taxon>Duganella</taxon>
    </lineage>
</organism>